<dbReference type="AlphaFoldDB" id="A0A1B6CVQ7"/>
<evidence type="ECO:0000259" key="3">
    <source>
        <dbReference type="PROSITE" id="PS50235"/>
    </source>
</evidence>
<organism evidence="4">
    <name type="scientific">Clastoptera arizonana</name>
    <name type="common">Arizona spittle bug</name>
    <dbReference type="NCBI Taxonomy" id="38151"/>
    <lineage>
        <taxon>Eukaryota</taxon>
        <taxon>Metazoa</taxon>
        <taxon>Ecdysozoa</taxon>
        <taxon>Arthropoda</taxon>
        <taxon>Hexapoda</taxon>
        <taxon>Insecta</taxon>
        <taxon>Pterygota</taxon>
        <taxon>Neoptera</taxon>
        <taxon>Paraneoptera</taxon>
        <taxon>Hemiptera</taxon>
        <taxon>Auchenorrhyncha</taxon>
        <taxon>Cercopoidea</taxon>
        <taxon>Clastopteridae</taxon>
        <taxon>Clastoptera</taxon>
    </lineage>
</organism>
<dbReference type="PANTHER" id="PTHR24006:SF905">
    <property type="entry name" value="UBIQUITIN CARBOXYL-TERMINAL HYDROLASE 1"/>
    <property type="match status" value="1"/>
</dbReference>
<dbReference type="InterPro" id="IPR028889">
    <property type="entry name" value="USP"/>
</dbReference>
<dbReference type="EMBL" id="GEDC01019712">
    <property type="protein sequence ID" value="JAS17586.1"/>
    <property type="molecule type" value="Transcribed_RNA"/>
</dbReference>
<gene>
    <name evidence="5" type="ORF">g.35612</name>
    <name evidence="6" type="ORF">g.35614</name>
    <name evidence="4" type="ORF">g.35615</name>
</gene>
<comment type="similarity">
    <text evidence="1">Belongs to the peptidase C19 family.</text>
</comment>
<dbReference type="Gene3D" id="3.90.70.10">
    <property type="entry name" value="Cysteine proteinases"/>
    <property type="match status" value="1"/>
</dbReference>
<dbReference type="Pfam" id="PF00443">
    <property type="entry name" value="UCH"/>
    <property type="match status" value="1"/>
</dbReference>
<dbReference type="InterPro" id="IPR018200">
    <property type="entry name" value="USP_CS"/>
</dbReference>
<sequence length="607" mass="67488">MTVLEEADYVAGNSPPRKRLCLSASRPSKPAPYHMATPLDAGVMLNGYGLVDPHHKNCSPDDSANSDNLSPVATLCNLGNTCFLNSILYTLRFAPSFLHNLHHLALDLAEFNGRHPHMKTKSSSLGRGIGSGSKSWSSKDLPSLGASGADVKIALATERLHELYESLHSAELKEHMEPFQPEVFLHALRDVNPIFEGNQQHDAHELLVCLLDNIRETCQQLSKDFAANERQRSIITAPPPRPVVRKTTWKGQVLRKSLKIGRNKSEKMNGIVDKKPVLDYPLMNGDEELIEESQGNEVGYNFISEDFQGITLLRTTCLECEQVTERKETFCDICVPINVPNESCEESASSLYHSAIVTDEYLHDSNKYWCEQCLRYNEAKRCVRFETLPRLLTLQLKRFSSSGGSVVSKVNDYMPTPLTLSCFCEKCSEVKEEDLRPHRYQLYGVITHLGATMASGHYVAYVRGRDTGTDSQHCTKHKRKTASLSGGPGNSSASATSLEKSHNKGILRFFKSSKPTNGTNGAMTLNDCRGPYFSPCRSADCCGVKLRAEDSSSSHSYNNVSEPLWLECDDETVRTLSSKQLEEILAPKSAKNSALTPYLLFYARVQP</sequence>
<dbReference type="GO" id="GO:0005829">
    <property type="term" value="C:cytosol"/>
    <property type="evidence" value="ECO:0007669"/>
    <property type="project" value="TreeGrafter"/>
</dbReference>
<dbReference type="EMBL" id="GEDC01012276">
    <property type="protein sequence ID" value="JAS25022.1"/>
    <property type="molecule type" value="Transcribed_RNA"/>
</dbReference>
<dbReference type="InterPro" id="IPR038765">
    <property type="entry name" value="Papain-like_cys_pep_sf"/>
</dbReference>
<dbReference type="GO" id="GO:0005634">
    <property type="term" value="C:nucleus"/>
    <property type="evidence" value="ECO:0007669"/>
    <property type="project" value="TreeGrafter"/>
</dbReference>
<accession>A0A1B6CVQ7</accession>
<dbReference type="GO" id="GO:0004843">
    <property type="term" value="F:cysteine-type deubiquitinase activity"/>
    <property type="evidence" value="ECO:0007669"/>
    <property type="project" value="InterPro"/>
</dbReference>
<dbReference type="SUPFAM" id="SSF54001">
    <property type="entry name" value="Cysteine proteinases"/>
    <property type="match status" value="1"/>
</dbReference>
<feature type="region of interest" description="Disordered" evidence="2">
    <location>
        <begin position="470"/>
        <end position="497"/>
    </location>
</feature>
<dbReference type="GO" id="GO:0016579">
    <property type="term" value="P:protein deubiquitination"/>
    <property type="evidence" value="ECO:0007669"/>
    <property type="project" value="InterPro"/>
</dbReference>
<evidence type="ECO:0000313" key="5">
    <source>
        <dbReference type="EMBL" id="JAS24151.1"/>
    </source>
</evidence>
<feature type="domain" description="USP" evidence="3">
    <location>
        <begin position="73"/>
        <end position="605"/>
    </location>
</feature>
<reference evidence="4" key="1">
    <citation type="submission" date="2015-12" db="EMBL/GenBank/DDBJ databases">
        <title>De novo transcriptome assembly of four potential Pierce s Disease insect vectors from Arizona vineyards.</title>
        <authorList>
            <person name="Tassone E.E."/>
        </authorList>
    </citation>
    <scope>NUCLEOTIDE SEQUENCE</scope>
</reference>
<evidence type="ECO:0000256" key="1">
    <source>
        <dbReference type="ARBA" id="ARBA00009085"/>
    </source>
</evidence>
<evidence type="ECO:0000313" key="6">
    <source>
        <dbReference type="EMBL" id="JAS25022.1"/>
    </source>
</evidence>
<protein>
    <recommendedName>
        <fullName evidence="3">USP domain-containing protein</fullName>
    </recommendedName>
</protein>
<dbReference type="PROSITE" id="PS50235">
    <property type="entry name" value="USP_3"/>
    <property type="match status" value="1"/>
</dbReference>
<evidence type="ECO:0000256" key="2">
    <source>
        <dbReference type="SAM" id="MobiDB-lite"/>
    </source>
</evidence>
<dbReference type="InterPro" id="IPR050164">
    <property type="entry name" value="Peptidase_C19"/>
</dbReference>
<name>A0A1B6CVQ7_9HEMI</name>
<proteinExistence type="inferred from homology"/>
<dbReference type="PROSITE" id="PS00973">
    <property type="entry name" value="USP_2"/>
    <property type="match status" value="1"/>
</dbReference>
<dbReference type="InterPro" id="IPR001394">
    <property type="entry name" value="Peptidase_C19_UCH"/>
</dbReference>
<dbReference type="EMBL" id="GEDC01013147">
    <property type="protein sequence ID" value="JAS24151.1"/>
    <property type="molecule type" value="Transcribed_RNA"/>
</dbReference>
<dbReference type="PANTHER" id="PTHR24006">
    <property type="entry name" value="UBIQUITIN CARBOXYL-TERMINAL HYDROLASE"/>
    <property type="match status" value="1"/>
</dbReference>
<evidence type="ECO:0000313" key="4">
    <source>
        <dbReference type="EMBL" id="JAS17586.1"/>
    </source>
</evidence>